<evidence type="ECO:0000259" key="1">
    <source>
        <dbReference type="Pfam" id="PF18082"/>
    </source>
</evidence>
<dbReference type="AlphaFoldDB" id="A0A9X3AFX1"/>
<dbReference type="GO" id="GO:0016746">
    <property type="term" value="F:acyltransferase activity"/>
    <property type="evidence" value="ECO:0007669"/>
    <property type="project" value="UniProtKB-KW"/>
</dbReference>
<keyword evidence="3" id="KW-0808">Transferase</keyword>
<protein>
    <submittedName>
        <fullName evidence="3">Acyltransferase domain-containing protein</fullName>
    </submittedName>
</protein>
<accession>A0A9X3AFX1</accession>
<evidence type="ECO:0000313" key="4">
    <source>
        <dbReference type="Proteomes" id="UP001141259"/>
    </source>
</evidence>
<dbReference type="Pfam" id="PF18082">
    <property type="entry name" value="NAT_N"/>
    <property type="match status" value="1"/>
</dbReference>
<reference evidence="3" key="1">
    <citation type="submission" date="2022-08" db="EMBL/GenBank/DDBJ databases">
        <authorList>
            <person name="Tistechok S."/>
            <person name="Samborskyy M."/>
            <person name="Roman I."/>
        </authorList>
    </citation>
    <scope>NUCLEOTIDE SEQUENCE</scope>
    <source>
        <strain evidence="3">DSM 103496</strain>
    </source>
</reference>
<evidence type="ECO:0000313" key="3">
    <source>
        <dbReference type="EMBL" id="MCS7477705.1"/>
    </source>
</evidence>
<dbReference type="Gene3D" id="3.40.630.120">
    <property type="match status" value="1"/>
</dbReference>
<dbReference type="Pfam" id="PF18164">
    <property type="entry name" value="GNAT_C"/>
    <property type="match status" value="1"/>
</dbReference>
<evidence type="ECO:0000259" key="2">
    <source>
        <dbReference type="Pfam" id="PF18164"/>
    </source>
</evidence>
<organism evidence="3 4">
    <name type="scientific">Umezawaea endophytica</name>
    <dbReference type="NCBI Taxonomy" id="1654476"/>
    <lineage>
        <taxon>Bacteria</taxon>
        <taxon>Bacillati</taxon>
        <taxon>Actinomycetota</taxon>
        <taxon>Actinomycetes</taxon>
        <taxon>Pseudonocardiales</taxon>
        <taxon>Pseudonocardiaceae</taxon>
        <taxon>Umezawaea</taxon>
    </lineage>
</organism>
<feature type="domain" description="N-acyltransferase N-terminal" evidence="1">
    <location>
        <begin position="30"/>
        <end position="158"/>
    </location>
</feature>
<proteinExistence type="predicted"/>
<gene>
    <name evidence="3" type="ORF">NZH93_12645</name>
</gene>
<keyword evidence="3" id="KW-0012">Acyltransferase</keyword>
<dbReference type="RefSeq" id="WP_259623219.1">
    <property type="nucleotide sequence ID" value="NZ_JANYMP010000005.1"/>
</dbReference>
<sequence>MGEHEDWAALLLGQPPAADVADPEPVGAEEARRRLALLDVPEVDRADVLATLPTPSGTPELWAALVRCHQVLHADAVPSRAVVWPNAPASLGAAGRYFYVHLYLLALPGLLARHRALRVPYDVTVATARDVGAKVASYREYYGVGGLDRQTWLVRHFRATLFRLGRLQFDRAALAVEQYHAEAGGTGPKQGTPVLEVHIPGDGPMTPDLCDESFRLARPFFAEHFPDERYDHATCRSWLLDRQLADVLPADSNIVRFQRRFELFGPEPACDSDVLEFVFHLPPGTGDLARLPQDTTLQRAIVTHLRAGRHWRQGCGWVALA</sequence>
<name>A0A9X3AFX1_9PSEU</name>
<keyword evidence="4" id="KW-1185">Reference proteome</keyword>
<dbReference type="InterPro" id="IPR041273">
    <property type="entry name" value="NAT_N"/>
</dbReference>
<dbReference type="EMBL" id="JANYMP010000005">
    <property type="protein sequence ID" value="MCS7477705.1"/>
    <property type="molecule type" value="Genomic_DNA"/>
</dbReference>
<comment type="caution">
    <text evidence="3">The sequence shown here is derived from an EMBL/GenBank/DDBJ whole genome shotgun (WGS) entry which is preliminary data.</text>
</comment>
<dbReference type="Proteomes" id="UP001141259">
    <property type="component" value="Unassembled WGS sequence"/>
</dbReference>
<dbReference type="InterPro" id="IPR041644">
    <property type="entry name" value="GNAT_C"/>
</dbReference>
<feature type="domain" description="GNAT-like C-terminal" evidence="2">
    <location>
        <begin position="161"/>
        <end position="318"/>
    </location>
</feature>